<protein>
    <submittedName>
        <fullName evidence="1">Uncharacterized protein</fullName>
    </submittedName>
</protein>
<gene>
    <name evidence="1" type="ORF">LCGC14_0852610</name>
</gene>
<name>A0A0F9RUE2_9ZZZZ</name>
<evidence type="ECO:0000313" key="1">
    <source>
        <dbReference type="EMBL" id="KKN28616.1"/>
    </source>
</evidence>
<proteinExistence type="predicted"/>
<dbReference type="EMBL" id="LAZR01002548">
    <property type="protein sequence ID" value="KKN28616.1"/>
    <property type="molecule type" value="Genomic_DNA"/>
</dbReference>
<accession>A0A0F9RUE2</accession>
<sequence>MSIATNETLEYCILNDGYKPTEKEIRDIQTAWLRSKAIHNLNQKGTKE</sequence>
<comment type="caution">
    <text evidence="1">The sequence shown here is derived from an EMBL/GenBank/DDBJ whole genome shotgun (WGS) entry which is preliminary data.</text>
</comment>
<dbReference type="AlphaFoldDB" id="A0A0F9RUE2"/>
<organism evidence="1">
    <name type="scientific">marine sediment metagenome</name>
    <dbReference type="NCBI Taxonomy" id="412755"/>
    <lineage>
        <taxon>unclassified sequences</taxon>
        <taxon>metagenomes</taxon>
        <taxon>ecological metagenomes</taxon>
    </lineage>
</organism>
<reference evidence="1" key="1">
    <citation type="journal article" date="2015" name="Nature">
        <title>Complex archaea that bridge the gap between prokaryotes and eukaryotes.</title>
        <authorList>
            <person name="Spang A."/>
            <person name="Saw J.H."/>
            <person name="Jorgensen S.L."/>
            <person name="Zaremba-Niedzwiedzka K."/>
            <person name="Martijn J."/>
            <person name="Lind A.E."/>
            <person name="van Eijk R."/>
            <person name="Schleper C."/>
            <person name="Guy L."/>
            <person name="Ettema T.J."/>
        </authorList>
    </citation>
    <scope>NUCLEOTIDE SEQUENCE</scope>
</reference>